<evidence type="ECO:0000259" key="1">
    <source>
        <dbReference type="PROSITE" id="PS50404"/>
    </source>
</evidence>
<dbReference type="Gene3D" id="1.20.1050.10">
    <property type="match status" value="1"/>
</dbReference>
<organism evidence="3 4">
    <name type="scientific">Burkholderia mayonis</name>
    <dbReference type="NCBI Taxonomy" id="1385591"/>
    <lineage>
        <taxon>Bacteria</taxon>
        <taxon>Pseudomonadati</taxon>
        <taxon>Pseudomonadota</taxon>
        <taxon>Betaproteobacteria</taxon>
        <taxon>Burkholderiales</taxon>
        <taxon>Burkholderiaceae</taxon>
        <taxon>Burkholderia</taxon>
        <taxon>pseudomallei group</taxon>
    </lineage>
</organism>
<dbReference type="NCBIfam" id="NF007831">
    <property type="entry name" value="PRK10542.1"/>
    <property type="match status" value="1"/>
</dbReference>
<dbReference type="RefSeq" id="WP_066485568.1">
    <property type="nucleotide sequence ID" value="NZ_CP013389.1"/>
</dbReference>
<accession>A0A1B4G0F6</accession>
<keyword evidence="3" id="KW-0808">Transferase</keyword>
<reference evidence="3 4" key="1">
    <citation type="submission" date="2015-12" db="EMBL/GenBank/DDBJ databases">
        <title>Diversity of Burkholderia near neighbor genomes.</title>
        <authorList>
            <person name="Sahl J."/>
            <person name="Wagner D."/>
            <person name="Keim P."/>
        </authorList>
    </citation>
    <scope>NUCLEOTIDE SEQUENCE [LARGE SCALE GENOMIC DNA]</scope>
    <source>
        <strain evidence="3 4">BDU8</strain>
    </source>
</reference>
<dbReference type="InterPro" id="IPR036282">
    <property type="entry name" value="Glutathione-S-Trfase_C_sf"/>
</dbReference>
<dbReference type="PROSITE" id="PS50404">
    <property type="entry name" value="GST_NTER"/>
    <property type="match status" value="1"/>
</dbReference>
<evidence type="ECO:0000313" key="3">
    <source>
        <dbReference type="EMBL" id="AOJ09380.1"/>
    </source>
</evidence>
<dbReference type="Pfam" id="PF13409">
    <property type="entry name" value="GST_N_2"/>
    <property type="match status" value="1"/>
</dbReference>
<name>A0A1B4G0F6_9BURK</name>
<dbReference type="EMBL" id="CP013389">
    <property type="protein sequence ID" value="AOJ09380.1"/>
    <property type="molecule type" value="Genomic_DNA"/>
</dbReference>
<dbReference type="SFLD" id="SFLDS00019">
    <property type="entry name" value="Glutathione_Transferase_(cytos"/>
    <property type="match status" value="1"/>
</dbReference>
<dbReference type="CDD" id="cd03188">
    <property type="entry name" value="GST_C_Beta"/>
    <property type="match status" value="1"/>
</dbReference>
<dbReference type="GO" id="GO:0016740">
    <property type="term" value="F:transferase activity"/>
    <property type="evidence" value="ECO:0007669"/>
    <property type="project" value="UniProtKB-KW"/>
</dbReference>
<gene>
    <name evidence="3" type="ORF">WS71_18705</name>
</gene>
<dbReference type="InterPro" id="IPR010987">
    <property type="entry name" value="Glutathione-S-Trfase_C-like"/>
</dbReference>
<dbReference type="PANTHER" id="PTHR44051">
    <property type="entry name" value="GLUTATHIONE S-TRANSFERASE-RELATED"/>
    <property type="match status" value="1"/>
</dbReference>
<feature type="domain" description="GST C-terminal" evidence="2">
    <location>
        <begin position="87"/>
        <end position="201"/>
    </location>
</feature>
<sequence>MKLYYSPGACSLAVRIALTEGDIPFEGVKVDLQKHELADGSDYYAISPRGYVPLVEFDDGSRHTEAAALLQRIGDLVNAGTLIPVHGTAERYDTIEWLSFVATELHKSYGWLWRKDTADSTRQACIARIDARLKDVDAHLEGRDYLIGRFTVADIYLFTIVNWSNFLQLPLDAYPRMRAFMERVAARPKVREALVAEGLAQ</sequence>
<dbReference type="Pfam" id="PF00043">
    <property type="entry name" value="GST_C"/>
    <property type="match status" value="1"/>
</dbReference>
<dbReference type="InterPro" id="IPR036249">
    <property type="entry name" value="Thioredoxin-like_sf"/>
</dbReference>
<dbReference type="SFLD" id="SFLDG00358">
    <property type="entry name" value="Main_(cytGST)"/>
    <property type="match status" value="1"/>
</dbReference>
<evidence type="ECO:0000259" key="2">
    <source>
        <dbReference type="PROSITE" id="PS50405"/>
    </source>
</evidence>
<dbReference type="CDD" id="cd03057">
    <property type="entry name" value="GST_N_Beta"/>
    <property type="match status" value="1"/>
</dbReference>
<dbReference type="SUPFAM" id="SSF52833">
    <property type="entry name" value="Thioredoxin-like"/>
    <property type="match status" value="1"/>
</dbReference>
<evidence type="ECO:0000313" key="4">
    <source>
        <dbReference type="Proteomes" id="UP000067711"/>
    </source>
</evidence>
<dbReference type="InterPro" id="IPR004046">
    <property type="entry name" value="GST_C"/>
</dbReference>
<proteinExistence type="predicted"/>
<dbReference type="InterPro" id="IPR004045">
    <property type="entry name" value="Glutathione_S-Trfase_N"/>
</dbReference>
<dbReference type="InterPro" id="IPR040079">
    <property type="entry name" value="Glutathione_S-Trfase"/>
</dbReference>
<feature type="domain" description="GST N-terminal" evidence="1">
    <location>
        <begin position="1"/>
        <end position="81"/>
    </location>
</feature>
<dbReference type="Proteomes" id="UP000067711">
    <property type="component" value="Chromosome 1"/>
</dbReference>
<dbReference type="AlphaFoldDB" id="A0A1B4G0F6"/>
<dbReference type="PROSITE" id="PS50405">
    <property type="entry name" value="GST_CTER"/>
    <property type="match status" value="1"/>
</dbReference>
<dbReference type="PANTHER" id="PTHR44051:SF8">
    <property type="entry name" value="GLUTATHIONE S-TRANSFERASE GSTA"/>
    <property type="match status" value="1"/>
</dbReference>
<dbReference type="Gene3D" id="3.40.30.10">
    <property type="entry name" value="Glutaredoxin"/>
    <property type="match status" value="1"/>
</dbReference>
<dbReference type="SFLD" id="SFLDG01150">
    <property type="entry name" value="Main.1:_Beta-like"/>
    <property type="match status" value="1"/>
</dbReference>
<dbReference type="SUPFAM" id="SSF47616">
    <property type="entry name" value="GST C-terminal domain-like"/>
    <property type="match status" value="1"/>
</dbReference>
<protein>
    <submittedName>
        <fullName evidence="3">Glutathione S-transferase</fullName>
    </submittedName>
</protein>